<evidence type="ECO:0000313" key="1">
    <source>
        <dbReference type="EMBL" id="AJQ94875.1"/>
    </source>
</evidence>
<dbReference type="EMBL" id="CP007142">
    <property type="protein sequence ID" value="AJQ94875.1"/>
    <property type="molecule type" value="Genomic_DNA"/>
</dbReference>
<reference evidence="1 2" key="1">
    <citation type="submission" date="2014-01" db="EMBL/GenBank/DDBJ databases">
        <title>Full genme sequencing of cellulolytic bacterium Gynuella sunshinyii YC6258T gen. nov., sp. nov.</title>
        <authorList>
            <person name="Khan H."/>
            <person name="Chung E.J."/>
            <person name="Chung Y.R."/>
        </authorList>
    </citation>
    <scope>NUCLEOTIDE SEQUENCE [LARGE SCALE GENOMIC DNA]</scope>
    <source>
        <strain evidence="1 2">YC6258</strain>
    </source>
</reference>
<protein>
    <submittedName>
        <fullName evidence="1">Uncharacterized protein</fullName>
    </submittedName>
</protein>
<evidence type="ECO:0000313" key="2">
    <source>
        <dbReference type="Proteomes" id="UP000032266"/>
    </source>
</evidence>
<dbReference type="HOGENOM" id="CLU_3270781_0_0_6"/>
<keyword evidence="2" id="KW-1185">Reference proteome</keyword>
<dbReference type="Proteomes" id="UP000032266">
    <property type="component" value="Chromosome"/>
</dbReference>
<gene>
    <name evidence="1" type="ORF">YC6258_02837</name>
</gene>
<accession>A0A0C5V5Z4</accession>
<proteinExistence type="predicted"/>
<dbReference type="STRING" id="1445510.YC6258_02837"/>
<organism evidence="1 2">
    <name type="scientific">Gynuella sunshinyii YC6258</name>
    <dbReference type="NCBI Taxonomy" id="1445510"/>
    <lineage>
        <taxon>Bacteria</taxon>
        <taxon>Pseudomonadati</taxon>
        <taxon>Pseudomonadota</taxon>
        <taxon>Gammaproteobacteria</taxon>
        <taxon>Oceanospirillales</taxon>
        <taxon>Saccharospirillaceae</taxon>
        <taxon>Gynuella</taxon>
    </lineage>
</organism>
<dbReference type="KEGG" id="gsn:YC6258_02837"/>
<sequence>MDFCSTYMKKMLNKVLFSRKLTLYYKFSEDPGVTCPHMLER</sequence>
<name>A0A0C5V5Z4_9GAMM</name>
<dbReference type="AlphaFoldDB" id="A0A0C5V5Z4"/>